<keyword evidence="3" id="KW-1185">Reference proteome</keyword>
<name>A0A6I8NPN0_ORNAN</name>
<reference evidence="2" key="1">
    <citation type="submission" date="2025-08" db="UniProtKB">
        <authorList>
            <consortium name="Ensembl"/>
        </authorList>
    </citation>
    <scope>IDENTIFICATION</scope>
    <source>
        <strain evidence="2">Glennie</strain>
    </source>
</reference>
<protein>
    <submittedName>
        <fullName evidence="2">Uncharacterized protein</fullName>
    </submittedName>
</protein>
<keyword evidence="1" id="KW-0472">Membrane</keyword>
<accession>A0A6I8NPN0</accession>
<dbReference type="GO" id="GO:0045444">
    <property type="term" value="P:fat cell differentiation"/>
    <property type="evidence" value="ECO:0007669"/>
    <property type="project" value="InterPro"/>
</dbReference>
<dbReference type="PANTHER" id="PTHR38499">
    <property type="entry name" value="ADIPOGENIN"/>
    <property type="match status" value="1"/>
</dbReference>
<feature type="transmembrane region" description="Helical" evidence="1">
    <location>
        <begin position="12"/>
        <end position="36"/>
    </location>
</feature>
<dbReference type="GeneTree" id="ENSGT00950000186009"/>
<dbReference type="AlphaFoldDB" id="A0A6I8NPN0"/>
<dbReference type="InterPro" id="IPR027938">
    <property type="entry name" value="Adipogenin"/>
</dbReference>
<reference evidence="2" key="2">
    <citation type="submission" date="2025-09" db="UniProtKB">
        <authorList>
            <consortium name="Ensembl"/>
        </authorList>
    </citation>
    <scope>IDENTIFICATION</scope>
    <source>
        <strain evidence="2">Glennie</strain>
    </source>
</reference>
<sequence length="93" mass="11188">MKYPLVPLVNELTFSFLFFWLCLPVRLLLILLIVWLHFLLSEGKWMDWELRKLRKSEGIWERRLISGLRDNFTGLVKMEQFYRGFLDPAAQKG</sequence>
<proteinExistence type="predicted"/>
<dbReference type="FunCoup" id="A0A6I8NPN0">
    <property type="interactions" value="24"/>
</dbReference>
<dbReference type="InParanoid" id="A0A6I8NPN0"/>
<dbReference type="Ensembl" id="ENSOANT00000053161.1">
    <property type="protein sequence ID" value="ENSOANP00000043047.1"/>
    <property type="gene ID" value="ENSOANG00000047255.1"/>
</dbReference>
<evidence type="ECO:0000313" key="2">
    <source>
        <dbReference type="Ensembl" id="ENSOANP00000043047.1"/>
    </source>
</evidence>
<evidence type="ECO:0000313" key="3">
    <source>
        <dbReference type="Proteomes" id="UP000002279"/>
    </source>
</evidence>
<organism evidence="2 3">
    <name type="scientific">Ornithorhynchus anatinus</name>
    <name type="common">Duckbill platypus</name>
    <dbReference type="NCBI Taxonomy" id="9258"/>
    <lineage>
        <taxon>Eukaryota</taxon>
        <taxon>Metazoa</taxon>
        <taxon>Chordata</taxon>
        <taxon>Craniata</taxon>
        <taxon>Vertebrata</taxon>
        <taxon>Euteleostomi</taxon>
        <taxon>Mammalia</taxon>
        <taxon>Monotremata</taxon>
        <taxon>Ornithorhynchidae</taxon>
        <taxon>Ornithorhynchus</taxon>
    </lineage>
</organism>
<dbReference type="PANTHER" id="PTHR38499:SF1">
    <property type="entry name" value="ADIPOGENIN"/>
    <property type="match status" value="1"/>
</dbReference>
<dbReference type="Bgee" id="ENSOANG00000047255">
    <property type="expression patterns" value="Expressed in testis"/>
</dbReference>
<keyword evidence="1" id="KW-0812">Transmembrane</keyword>
<keyword evidence="1" id="KW-1133">Transmembrane helix</keyword>
<dbReference type="Proteomes" id="UP000002279">
    <property type="component" value="Unplaced"/>
</dbReference>
<evidence type="ECO:0000256" key="1">
    <source>
        <dbReference type="SAM" id="Phobius"/>
    </source>
</evidence>
<dbReference type="Pfam" id="PF15202">
    <property type="entry name" value="Adipogenin"/>
    <property type="match status" value="1"/>
</dbReference>